<dbReference type="AlphaFoldDB" id="A0AA39HAT3"/>
<feature type="transmembrane region" description="Helical" evidence="1">
    <location>
        <begin position="161"/>
        <end position="180"/>
    </location>
</feature>
<dbReference type="PANTHER" id="PTHR23017">
    <property type="entry name" value="SERPENTINE RECEPTOR, CLASS X"/>
    <property type="match status" value="1"/>
</dbReference>
<keyword evidence="1" id="KW-0472">Membrane</keyword>
<evidence type="ECO:0000313" key="4">
    <source>
        <dbReference type="Proteomes" id="UP001175271"/>
    </source>
</evidence>
<dbReference type="InterPro" id="IPR019430">
    <property type="entry name" value="7TM_GPCR_serpentine_rcpt_Srx"/>
</dbReference>
<keyword evidence="1" id="KW-0812">Transmembrane</keyword>
<comment type="caution">
    <text evidence="3">The sequence shown here is derived from an EMBL/GenBank/DDBJ whole genome shotgun (WGS) entry which is preliminary data.</text>
</comment>
<evidence type="ECO:0000256" key="1">
    <source>
        <dbReference type="SAM" id="Phobius"/>
    </source>
</evidence>
<keyword evidence="1" id="KW-1133">Transmembrane helix</keyword>
<evidence type="ECO:0000259" key="2">
    <source>
        <dbReference type="Pfam" id="PF10328"/>
    </source>
</evidence>
<evidence type="ECO:0000313" key="3">
    <source>
        <dbReference type="EMBL" id="KAK0402400.1"/>
    </source>
</evidence>
<reference evidence="3" key="1">
    <citation type="submission" date="2023-06" db="EMBL/GenBank/DDBJ databases">
        <title>Genomic analysis of the entomopathogenic nematode Steinernema hermaphroditum.</title>
        <authorList>
            <person name="Schwarz E.M."/>
            <person name="Heppert J.K."/>
            <person name="Baniya A."/>
            <person name="Schwartz H.T."/>
            <person name="Tan C.-H."/>
            <person name="Antoshechkin I."/>
            <person name="Sternberg P.W."/>
            <person name="Goodrich-Blair H."/>
            <person name="Dillman A.R."/>
        </authorList>
    </citation>
    <scope>NUCLEOTIDE SEQUENCE</scope>
    <source>
        <strain evidence="3">PS9179</strain>
        <tissue evidence="3">Whole animal</tissue>
    </source>
</reference>
<sequence length="257" mass="28637">MDQPSTLYGHELLGRNYVIPLDVSSSAFSTSTVVDLCSSTQHMTYSAYVTLSQRSDYSPLLGIVDGNLTYALAPMSCAMHILLAVNRFTSVYAPFRYKTIFSRKNFVTFLPAGLAGIAISILLLFYIIPCNTFGYSASYYSYIMLDCPEAGQQRPFHVARFIHVSCGVLFCFGAIVLDIATIRKLYIIKSDVTLTTYIGPYPNVGFSMECCVSTFFYYKVLTKNTYSVTTSWQRQSAIRSSSQSVPSQVRPLDVPNL</sequence>
<feature type="domain" description="7TM GPCR serpentine receptor class x (Srx)" evidence="2">
    <location>
        <begin position="32"/>
        <end position="190"/>
    </location>
</feature>
<dbReference type="Gene3D" id="1.20.1070.10">
    <property type="entry name" value="Rhodopsin 7-helix transmembrane proteins"/>
    <property type="match status" value="1"/>
</dbReference>
<feature type="transmembrane region" description="Helical" evidence="1">
    <location>
        <begin position="68"/>
        <end position="85"/>
    </location>
</feature>
<proteinExistence type="predicted"/>
<keyword evidence="4" id="KW-1185">Reference proteome</keyword>
<dbReference type="Pfam" id="PF10328">
    <property type="entry name" value="7TM_GPCR_Srx"/>
    <property type="match status" value="1"/>
</dbReference>
<feature type="transmembrane region" description="Helical" evidence="1">
    <location>
        <begin position="106"/>
        <end position="128"/>
    </location>
</feature>
<dbReference type="EMBL" id="JAUCMV010000004">
    <property type="protein sequence ID" value="KAK0402400.1"/>
    <property type="molecule type" value="Genomic_DNA"/>
</dbReference>
<organism evidence="3 4">
    <name type="scientific">Steinernema hermaphroditum</name>
    <dbReference type="NCBI Taxonomy" id="289476"/>
    <lineage>
        <taxon>Eukaryota</taxon>
        <taxon>Metazoa</taxon>
        <taxon>Ecdysozoa</taxon>
        <taxon>Nematoda</taxon>
        <taxon>Chromadorea</taxon>
        <taxon>Rhabditida</taxon>
        <taxon>Tylenchina</taxon>
        <taxon>Panagrolaimomorpha</taxon>
        <taxon>Strongyloidoidea</taxon>
        <taxon>Steinernematidae</taxon>
        <taxon>Steinernema</taxon>
    </lineage>
</organism>
<accession>A0AA39HAT3</accession>
<dbReference type="SUPFAM" id="SSF81321">
    <property type="entry name" value="Family A G protein-coupled receptor-like"/>
    <property type="match status" value="1"/>
</dbReference>
<dbReference type="Proteomes" id="UP001175271">
    <property type="component" value="Unassembled WGS sequence"/>
</dbReference>
<name>A0AA39HAT3_9BILA</name>
<protein>
    <recommendedName>
        <fullName evidence="2">7TM GPCR serpentine receptor class x (Srx) domain-containing protein</fullName>
    </recommendedName>
</protein>
<gene>
    <name evidence="3" type="ORF">QR680_016314</name>
</gene>
<dbReference type="PANTHER" id="PTHR23017:SF3">
    <property type="entry name" value="G-PROTEIN COUPLED RECEPTORS FAMILY 1 PROFILE DOMAIN-CONTAINING PROTEIN"/>
    <property type="match status" value="1"/>
</dbReference>